<name>A0A6I4U1Q2_9SPHN</name>
<comment type="caution">
    <text evidence="2">The sequence shown here is derived from an EMBL/GenBank/DDBJ whole genome shotgun (WGS) entry which is preliminary data.</text>
</comment>
<keyword evidence="1" id="KW-0472">Membrane</keyword>
<evidence type="ECO:0000256" key="1">
    <source>
        <dbReference type="SAM" id="Phobius"/>
    </source>
</evidence>
<feature type="transmembrane region" description="Helical" evidence="1">
    <location>
        <begin position="76"/>
        <end position="94"/>
    </location>
</feature>
<dbReference type="Proteomes" id="UP000429229">
    <property type="component" value="Unassembled WGS sequence"/>
</dbReference>
<evidence type="ECO:0000313" key="2">
    <source>
        <dbReference type="EMBL" id="MXP08843.1"/>
    </source>
</evidence>
<organism evidence="2 3">
    <name type="scientific">Alteriqipengyuania halimionae</name>
    <dbReference type="NCBI Taxonomy" id="1926630"/>
    <lineage>
        <taxon>Bacteria</taxon>
        <taxon>Pseudomonadati</taxon>
        <taxon>Pseudomonadota</taxon>
        <taxon>Alphaproteobacteria</taxon>
        <taxon>Sphingomonadales</taxon>
        <taxon>Erythrobacteraceae</taxon>
        <taxon>Alteriqipengyuania</taxon>
    </lineage>
</organism>
<accession>A0A6I4U1Q2</accession>
<reference evidence="2 3" key="1">
    <citation type="submission" date="2019-12" db="EMBL/GenBank/DDBJ databases">
        <title>Genomic-based taxomic classification of the family Erythrobacteraceae.</title>
        <authorList>
            <person name="Xu L."/>
        </authorList>
    </citation>
    <scope>NUCLEOTIDE SEQUENCE [LARGE SCALE GENOMIC DNA]</scope>
    <source>
        <strain evidence="2 3">LMG 29519</strain>
    </source>
</reference>
<gene>
    <name evidence="2" type="ORF">GRI68_01440</name>
</gene>
<dbReference type="AlphaFoldDB" id="A0A6I4U1Q2"/>
<keyword evidence="1" id="KW-0812">Transmembrane</keyword>
<protein>
    <submittedName>
        <fullName evidence="2">Uncharacterized protein</fullName>
    </submittedName>
</protein>
<dbReference type="EMBL" id="WTYR01000001">
    <property type="protein sequence ID" value="MXP08843.1"/>
    <property type="molecule type" value="Genomic_DNA"/>
</dbReference>
<dbReference type="OrthoDB" id="7594143at2"/>
<dbReference type="RefSeq" id="WP_160615362.1">
    <property type="nucleotide sequence ID" value="NZ_WTYR01000001.1"/>
</dbReference>
<sequence>MGDLTDQSDRLIQQGRVLRDDNRAGGRHRREGSIGQGAARAKRSNILDRVKYFVGAVLAILVAGTAAGIILNGIGFVGVMLIALAVIVAAFVFGNYPKVKTPKRADLTKTQDAGRLVAQTELWLENQVPALPAPAARVVEDMGVQLDALGLQLDSIDAGHPAAQQVRKLVGEHLPETIESYRRIPAHLRNEERAGSTPDAQVTESLSKISKEIDHVTRQLAAGDLDDLAIKTRYLDYAYGDVEALEDKSADRRNGENG</sequence>
<keyword evidence="1" id="KW-1133">Transmembrane helix</keyword>
<feature type="transmembrane region" description="Helical" evidence="1">
    <location>
        <begin position="50"/>
        <end position="70"/>
    </location>
</feature>
<proteinExistence type="predicted"/>
<evidence type="ECO:0000313" key="3">
    <source>
        <dbReference type="Proteomes" id="UP000429229"/>
    </source>
</evidence>
<keyword evidence="3" id="KW-1185">Reference proteome</keyword>